<evidence type="ECO:0000313" key="2">
    <source>
        <dbReference type="Proteomes" id="UP001250538"/>
    </source>
</evidence>
<name>A0AAJ2JV87_9BACL</name>
<comment type="caution">
    <text evidence="1">The sequence shown here is derived from an EMBL/GenBank/DDBJ whole genome shotgun (WGS) entry which is preliminary data.</text>
</comment>
<gene>
    <name evidence="1" type="ORF">RQP50_00985</name>
</gene>
<dbReference type="AlphaFoldDB" id="A0AAJ2JV87"/>
<keyword evidence="2" id="KW-1185">Reference proteome</keyword>
<dbReference type="RefSeq" id="WP_315742548.1">
    <property type="nucleotide sequence ID" value="NZ_JAVYAA010000001.1"/>
</dbReference>
<dbReference type="EMBL" id="JAVYAA010000001">
    <property type="protein sequence ID" value="MDT8974813.1"/>
    <property type="molecule type" value="Genomic_DNA"/>
</dbReference>
<protein>
    <submittedName>
        <fullName evidence="1">Uncharacterized protein</fullName>
    </submittedName>
</protein>
<proteinExistence type="predicted"/>
<evidence type="ECO:0000313" key="1">
    <source>
        <dbReference type="EMBL" id="MDT8974813.1"/>
    </source>
</evidence>
<organism evidence="1 2">
    <name type="scientific">Paenibacillus suaedae</name>
    <dbReference type="NCBI Taxonomy" id="3077233"/>
    <lineage>
        <taxon>Bacteria</taxon>
        <taxon>Bacillati</taxon>
        <taxon>Bacillota</taxon>
        <taxon>Bacilli</taxon>
        <taxon>Bacillales</taxon>
        <taxon>Paenibacillaceae</taxon>
        <taxon>Paenibacillus</taxon>
    </lineage>
</organism>
<sequence length="162" mass="19095">MGTPAVILTKKERYSPEKLLADTIVAAFHSDASLYFYNNKNCSDEVEFSYTTLNINSRSFAGNNECSFIFYIHGINSSSIDFYYHEDLGLDTNLLLCQVGHIEDIYGVQELIFNFIYEYLKLNPDDYFWIADYDWVYSWEDIQKLKLLTYDPDWCYKNPKMI</sequence>
<dbReference type="Proteomes" id="UP001250538">
    <property type="component" value="Unassembled WGS sequence"/>
</dbReference>
<accession>A0AAJ2JV87</accession>
<reference evidence="2" key="1">
    <citation type="submission" date="2023-09" db="EMBL/GenBank/DDBJ databases">
        <title>Paenibacillus sp. chi10 Genome sequencing and assembly.</title>
        <authorList>
            <person name="Kim I."/>
        </authorList>
    </citation>
    <scope>NUCLEOTIDE SEQUENCE [LARGE SCALE GENOMIC DNA]</scope>
    <source>
        <strain evidence="2">chi10</strain>
    </source>
</reference>